<evidence type="ECO:0000313" key="8">
    <source>
        <dbReference type="EMBL" id="MFD2260778.1"/>
    </source>
</evidence>
<keyword evidence="9" id="KW-1185">Reference proteome</keyword>
<feature type="short sequence motif" description="DGA/G" evidence="5">
    <location>
        <begin position="186"/>
        <end position="188"/>
    </location>
</feature>
<reference evidence="9" key="1">
    <citation type="journal article" date="2019" name="Int. J. Syst. Evol. Microbiol.">
        <title>The Global Catalogue of Microorganisms (GCM) 10K type strain sequencing project: providing services to taxonomists for standard genome sequencing and annotation.</title>
        <authorList>
            <consortium name="The Broad Institute Genomics Platform"/>
            <consortium name="The Broad Institute Genome Sequencing Center for Infectious Disease"/>
            <person name="Wu L."/>
            <person name="Ma J."/>
        </authorList>
    </citation>
    <scope>NUCLEOTIDE SEQUENCE [LARGE SCALE GENOMIC DNA]</scope>
    <source>
        <strain evidence="9">KCTC 23707</strain>
    </source>
</reference>
<keyword evidence="3 5" id="KW-0442">Lipid degradation</keyword>
<dbReference type="Proteomes" id="UP001597373">
    <property type="component" value="Unassembled WGS sequence"/>
</dbReference>
<dbReference type="SUPFAM" id="SSF52151">
    <property type="entry name" value="FabD/lysophospholipase-like"/>
    <property type="match status" value="1"/>
</dbReference>
<organism evidence="8 9">
    <name type="scientific">Chelativorans composti</name>
    <dbReference type="NCBI Taxonomy" id="768533"/>
    <lineage>
        <taxon>Bacteria</taxon>
        <taxon>Pseudomonadati</taxon>
        <taxon>Pseudomonadota</taxon>
        <taxon>Alphaproteobacteria</taxon>
        <taxon>Hyphomicrobiales</taxon>
        <taxon>Phyllobacteriaceae</taxon>
        <taxon>Chelativorans</taxon>
    </lineage>
</organism>
<dbReference type="InterPro" id="IPR002641">
    <property type="entry name" value="PNPLA_dom"/>
</dbReference>
<dbReference type="PANTHER" id="PTHR14226">
    <property type="entry name" value="NEUROPATHY TARGET ESTERASE/SWISS CHEESE D.MELANOGASTER"/>
    <property type="match status" value="1"/>
</dbReference>
<dbReference type="PANTHER" id="PTHR14226:SF76">
    <property type="entry name" value="NTE FAMILY PROTEIN RSSA"/>
    <property type="match status" value="1"/>
</dbReference>
<feature type="region of interest" description="Disordered" evidence="6">
    <location>
        <begin position="1"/>
        <end position="32"/>
    </location>
</feature>
<proteinExistence type="inferred from homology"/>
<dbReference type="RefSeq" id="WP_345098055.1">
    <property type="nucleotide sequence ID" value="NZ_BAABGS010000012.1"/>
</dbReference>
<sequence length="332" mass="35576">MRSWSATLGLDRNAGKEGEPDASLPAAPERKQPEQGIALALGGGAARGWAHIGILKAFDEAGIPIDMIAGTSIGALVGGCYLAGKLPELEEFALSLTRRRIFGLLDFRFGGSGLLAGMRLTNRMREHLEGLNIEDLPKPFVCVASELRTGHEVWLTRGSLITAIRASYALPGVFAPVICNGRMLVDGALVNPVPVSVCRAYEQPIVVGINLNNHIFGRAAVIRHSAEAAESLDPPDRDSELLLPTPEAIAHVPDRSPKPMGLLGVMIESFNIIQDRITRARLAGDPPDLTLQLKLGDLGLAEFHRAAEAIEIGYTTGKAHAPEIMHMLEMVS</sequence>
<evidence type="ECO:0000256" key="5">
    <source>
        <dbReference type="PROSITE-ProRule" id="PRU01161"/>
    </source>
</evidence>
<comment type="caution">
    <text evidence="5">Lacks conserved residue(s) required for the propagation of feature annotation.</text>
</comment>
<dbReference type="Gene3D" id="3.40.1090.10">
    <property type="entry name" value="Cytosolic phospholipase A2 catalytic domain"/>
    <property type="match status" value="1"/>
</dbReference>
<comment type="similarity">
    <text evidence="1">Belongs to the NTE family.</text>
</comment>
<dbReference type="PROSITE" id="PS51635">
    <property type="entry name" value="PNPLA"/>
    <property type="match status" value="1"/>
</dbReference>
<evidence type="ECO:0000256" key="3">
    <source>
        <dbReference type="ARBA" id="ARBA00022963"/>
    </source>
</evidence>
<feature type="domain" description="PNPLA" evidence="7">
    <location>
        <begin position="39"/>
        <end position="199"/>
    </location>
</feature>
<feature type="short sequence motif" description="GXSXG" evidence="5">
    <location>
        <begin position="70"/>
        <end position="74"/>
    </location>
</feature>
<evidence type="ECO:0000256" key="6">
    <source>
        <dbReference type="SAM" id="MobiDB-lite"/>
    </source>
</evidence>
<evidence type="ECO:0000256" key="4">
    <source>
        <dbReference type="ARBA" id="ARBA00023098"/>
    </source>
</evidence>
<gene>
    <name evidence="8" type="ORF">ACFSMZ_13555</name>
</gene>
<evidence type="ECO:0000256" key="1">
    <source>
        <dbReference type="ARBA" id="ARBA00006636"/>
    </source>
</evidence>
<dbReference type="InterPro" id="IPR016035">
    <property type="entry name" value="Acyl_Trfase/lysoPLipase"/>
</dbReference>
<name>A0ABW5DJT8_9HYPH</name>
<dbReference type="Pfam" id="PF01734">
    <property type="entry name" value="Patatin"/>
    <property type="match status" value="1"/>
</dbReference>
<dbReference type="PROSITE" id="PS01237">
    <property type="entry name" value="UPF0028"/>
    <property type="match status" value="1"/>
</dbReference>
<dbReference type="InterPro" id="IPR050301">
    <property type="entry name" value="NTE"/>
</dbReference>
<dbReference type="EMBL" id="JBHUIR010000054">
    <property type="protein sequence ID" value="MFD2260778.1"/>
    <property type="molecule type" value="Genomic_DNA"/>
</dbReference>
<feature type="active site" description="Proton acceptor" evidence="5">
    <location>
        <position position="186"/>
    </location>
</feature>
<evidence type="ECO:0000259" key="7">
    <source>
        <dbReference type="PROSITE" id="PS51635"/>
    </source>
</evidence>
<dbReference type="CDD" id="cd07228">
    <property type="entry name" value="Pat_NTE_like_bacteria"/>
    <property type="match status" value="1"/>
</dbReference>
<keyword evidence="2 5" id="KW-0378">Hydrolase</keyword>
<comment type="caution">
    <text evidence="8">The sequence shown here is derived from an EMBL/GenBank/DDBJ whole genome shotgun (WGS) entry which is preliminary data.</text>
</comment>
<feature type="active site" description="Nucleophile" evidence="5">
    <location>
        <position position="72"/>
    </location>
</feature>
<dbReference type="InterPro" id="IPR001423">
    <property type="entry name" value="LysoPLipase_patatin_CS"/>
</dbReference>
<accession>A0ABW5DJT8</accession>
<evidence type="ECO:0000313" key="9">
    <source>
        <dbReference type="Proteomes" id="UP001597373"/>
    </source>
</evidence>
<evidence type="ECO:0000256" key="2">
    <source>
        <dbReference type="ARBA" id="ARBA00022801"/>
    </source>
</evidence>
<protein>
    <submittedName>
        <fullName evidence="8">Patatin family protein</fullName>
    </submittedName>
</protein>
<keyword evidence="4 5" id="KW-0443">Lipid metabolism</keyword>